<evidence type="ECO:0000256" key="2">
    <source>
        <dbReference type="ARBA" id="ARBA00012003"/>
    </source>
</evidence>
<dbReference type="InterPro" id="IPR029063">
    <property type="entry name" value="SAM-dependent_MTases_sf"/>
</dbReference>
<dbReference type="Gene3D" id="3.40.50.150">
    <property type="entry name" value="Vaccinia Virus protein VP39"/>
    <property type="match status" value="1"/>
</dbReference>
<gene>
    <name evidence="6" type="ORF">EgrG_001133300</name>
</gene>
<reference evidence="6" key="2">
    <citation type="submission" date="2014-06" db="EMBL/GenBank/DDBJ databases">
        <authorList>
            <person name="Aslett M."/>
        </authorList>
    </citation>
    <scope>NUCLEOTIDE SEQUENCE</scope>
</reference>
<dbReference type="Pfam" id="PF07942">
    <property type="entry name" value="CARME"/>
    <property type="match status" value="1"/>
</dbReference>
<evidence type="ECO:0000313" key="7">
    <source>
        <dbReference type="Proteomes" id="UP000492820"/>
    </source>
</evidence>
<dbReference type="Proteomes" id="UP000492820">
    <property type="component" value="Unassembled WGS sequence"/>
</dbReference>
<dbReference type="InterPro" id="IPR012901">
    <property type="entry name" value="CARME"/>
</dbReference>
<reference evidence="8" key="3">
    <citation type="submission" date="2020-10" db="UniProtKB">
        <authorList>
            <consortium name="WormBaseParasite"/>
        </authorList>
    </citation>
    <scope>IDENTIFICATION</scope>
</reference>
<dbReference type="GO" id="GO:0005634">
    <property type="term" value="C:nucleus"/>
    <property type="evidence" value="ECO:0007669"/>
    <property type="project" value="TreeGrafter"/>
</dbReference>
<dbReference type="GO" id="GO:0032259">
    <property type="term" value="P:methylation"/>
    <property type="evidence" value="ECO:0007669"/>
    <property type="project" value="UniProtKB-KW"/>
</dbReference>
<dbReference type="EC" id="2.1.1.22" evidence="2"/>
<dbReference type="GO" id="GO:0035498">
    <property type="term" value="P:carnosine metabolic process"/>
    <property type="evidence" value="ECO:0007669"/>
    <property type="project" value="TreeGrafter"/>
</dbReference>
<dbReference type="PANTHER" id="PTHR12303:SF6">
    <property type="entry name" value="CARNOSINE N-METHYLTRANSFERASE"/>
    <property type="match status" value="1"/>
</dbReference>
<comment type="similarity">
    <text evidence="1">Belongs to the carnosine N-methyltransferase family.</text>
</comment>
<evidence type="ECO:0000256" key="5">
    <source>
        <dbReference type="ARBA" id="ARBA00022691"/>
    </source>
</evidence>
<evidence type="ECO:0000256" key="3">
    <source>
        <dbReference type="ARBA" id="ARBA00022603"/>
    </source>
</evidence>
<evidence type="ECO:0000313" key="8">
    <source>
        <dbReference type="WBParaSite" id="EgrG_001133300"/>
    </source>
</evidence>
<dbReference type="OrthoDB" id="978at2759"/>
<protein>
    <recommendedName>
        <fullName evidence="2">carnosine N-methyltransferase</fullName>
        <ecNumber evidence="2">2.1.1.22</ecNumber>
    </recommendedName>
</protein>
<organism evidence="6">
    <name type="scientific">Echinococcus granulosus</name>
    <name type="common">Hydatid tapeworm</name>
    <dbReference type="NCBI Taxonomy" id="6210"/>
    <lineage>
        <taxon>Eukaryota</taxon>
        <taxon>Metazoa</taxon>
        <taxon>Spiralia</taxon>
        <taxon>Lophotrochozoa</taxon>
        <taxon>Platyhelminthes</taxon>
        <taxon>Cestoda</taxon>
        <taxon>Eucestoda</taxon>
        <taxon>Cyclophyllidea</taxon>
        <taxon>Taeniidae</taxon>
        <taxon>Echinococcus</taxon>
        <taxon>Echinococcus granulosus group</taxon>
    </lineage>
</organism>
<dbReference type="SUPFAM" id="SSF53335">
    <property type="entry name" value="S-adenosyl-L-methionine-dependent methyltransferases"/>
    <property type="match status" value="1"/>
</dbReference>
<keyword evidence="3" id="KW-0489">Methyltransferase</keyword>
<accession>A0A068WQ58</accession>
<dbReference type="PANTHER" id="PTHR12303">
    <property type="entry name" value="CARNOSINE N-METHYLTRANSFERASE"/>
    <property type="match status" value="1"/>
</dbReference>
<keyword evidence="4" id="KW-0808">Transferase</keyword>
<dbReference type="SMART" id="SM01296">
    <property type="entry name" value="N2227"/>
    <property type="match status" value="1"/>
</dbReference>
<reference evidence="6 7" key="1">
    <citation type="journal article" date="2013" name="Nature">
        <title>The genomes of four tapeworm species reveal adaptations to parasitism.</title>
        <authorList>
            <person name="Tsai I.J."/>
            <person name="Zarowiecki M."/>
            <person name="Holroyd N."/>
            <person name="Garciarrubio A."/>
            <person name="Sanchez-Flores A."/>
            <person name="Brooks K.L."/>
            <person name="Tracey A."/>
            <person name="Bobes R.J."/>
            <person name="Fragoso G."/>
            <person name="Sciutto E."/>
            <person name="Aslett M."/>
            <person name="Beasley H."/>
            <person name="Bennett H.M."/>
            <person name="Cai J."/>
            <person name="Camicia F."/>
            <person name="Clark R."/>
            <person name="Cucher M."/>
            <person name="De Silva N."/>
            <person name="Day T.A."/>
            <person name="Deplazes P."/>
            <person name="Estrada K."/>
            <person name="Fernandez C."/>
            <person name="Holland P.W."/>
            <person name="Hou J."/>
            <person name="Hu S."/>
            <person name="Huckvale T."/>
            <person name="Hung S.S."/>
            <person name="Kamenetzky L."/>
            <person name="Keane J.A."/>
            <person name="Kiss F."/>
            <person name="Koziol U."/>
            <person name="Lambert O."/>
            <person name="Liu K."/>
            <person name="Luo X."/>
            <person name="Luo Y."/>
            <person name="Macchiaroli N."/>
            <person name="Nichol S."/>
            <person name="Paps J."/>
            <person name="Parkinson J."/>
            <person name="Pouchkina-Stantcheva N."/>
            <person name="Riddiford N."/>
            <person name="Rosenzvit M."/>
            <person name="Salinas G."/>
            <person name="Wasmuth J.D."/>
            <person name="Zamanian M."/>
            <person name="Zheng Y."/>
            <person name="Cai X."/>
            <person name="Soberon X."/>
            <person name="Olson P.D."/>
            <person name="Laclette J.P."/>
            <person name="Brehm K."/>
            <person name="Berriman M."/>
            <person name="Garciarrubio A."/>
            <person name="Bobes R.J."/>
            <person name="Fragoso G."/>
            <person name="Sanchez-Flores A."/>
            <person name="Estrada K."/>
            <person name="Cevallos M.A."/>
            <person name="Morett E."/>
            <person name="Gonzalez V."/>
            <person name="Portillo T."/>
            <person name="Ochoa-Leyva A."/>
            <person name="Jose M.V."/>
            <person name="Sciutto E."/>
            <person name="Landa A."/>
            <person name="Jimenez L."/>
            <person name="Valdes V."/>
            <person name="Carrero J.C."/>
            <person name="Larralde C."/>
            <person name="Morales-Montor J."/>
            <person name="Limon-Lason J."/>
            <person name="Soberon X."/>
            <person name="Laclette J.P."/>
        </authorList>
    </citation>
    <scope>NUCLEOTIDE SEQUENCE [LARGE SCALE GENOMIC DNA]</scope>
</reference>
<dbReference type="WBParaSite" id="EgrG_001133300">
    <property type="protein sequence ID" value="EgrG_001133300"/>
    <property type="gene ID" value="EgrG_001133300"/>
</dbReference>
<dbReference type="AlphaFoldDB" id="A0A068WQ58"/>
<proteinExistence type="inferred from homology"/>
<keyword evidence="5" id="KW-0949">S-adenosyl-L-methionine</keyword>
<dbReference type="GO" id="GO:0005829">
    <property type="term" value="C:cytosol"/>
    <property type="evidence" value="ECO:0007669"/>
    <property type="project" value="TreeGrafter"/>
</dbReference>
<evidence type="ECO:0000313" key="6">
    <source>
        <dbReference type="EMBL" id="CDS20650.1"/>
    </source>
</evidence>
<dbReference type="EMBL" id="LK028581">
    <property type="protein sequence ID" value="CDS20650.1"/>
    <property type="molecule type" value="Genomic_DNA"/>
</dbReference>
<name>A0A068WQ58_ECHGR</name>
<evidence type="ECO:0000256" key="4">
    <source>
        <dbReference type="ARBA" id="ARBA00022679"/>
    </source>
</evidence>
<evidence type="ECO:0000256" key="1">
    <source>
        <dbReference type="ARBA" id="ARBA00010086"/>
    </source>
</evidence>
<sequence>MDVDDIERKHFMKTLAVFKYYRSYTLKKVSKQTEIYEKLSERHKALIPDFLVAMQNIKKCIENNAFFISQILRNAKPDIFEGDHFLSNQNDAIENFVQSGVVNSQSDFAITSSDLDKINSVLKQFVRDWSSVGVEERKQSYEPVLGEIKKLYWSSDRQLSDIRILVPGAGLGRLAWELANCGFSCQGNEWSLYMLLPAYFILNTCKKVGEYTLHPWVTQFCNNMTRDNQTTAVTVPDVVPTDIPAGVQFSMVAGDFVEVYSEPESWDCVATVYFIDTAHNILDYLDTIWRILVPGGYWVNFGPLLYHFADVPGQDSIELSYEELRKAIQLMGFEFVKEEVKIPSTFTQDPNSMLHYHYKCVLNVLRKPLNAEK</sequence>
<dbReference type="GO" id="GO:0030735">
    <property type="term" value="F:carnosine N-methyltransferase activity"/>
    <property type="evidence" value="ECO:0007669"/>
    <property type="project" value="UniProtKB-EC"/>
</dbReference>